<keyword evidence="3" id="KW-0158">Chromosome</keyword>
<protein>
    <recommendedName>
        <fullName evidence="8">CST complex subunit TEN1</fullName>
    </recommendedName>
    <alternativeName>
        <fullName evidence="10">Protein telomeric pathways with STN1 homolog</fullName>
    </alternativeName>
    <alternativeName>
        <fullName evidence="9">Telomere length regulation protein TEN1 homolog</fullName>
    </alternativeName>
</protein>
<dbReference type="InterPro" id="IPR012340">
    <property type="entry name" value="NA-bd_OB-fold"/>
</dbReference>
<comment type="caution">
    <text evidence="11">The sequence shown here is derived from an EMBL/GenBank/DDBJ whole genome shotgun (WGS) entry which is preliminary data.</text>
</comment>
<evidence type="ECO:0000256" key="7">
    <source>
        <dbReference type="ARBA" id="ARBA00061044"/>
    </source>
</evidence>
<comment type="similarity">
    <text evidence="7">Belongs to the TEN1 family.</text>
</comment>
<evidence type="ECO:0000256" key="10">
    <source>
        <dbReference type="ARBA" id="ARBA00079840"/>
    </source>
</evidence>
<evidence type="ECO:0000256" key="4">
    <source>
        <dbReference type="ARBA" id="ARBA00022895"/>
    </source>
</evidence>
<dbReference type="EMBL" id="JAERUA010000008">
    <property type="protein sequence ID" value="KAI1896732.1"/>
    <property type="molecule type" value="Genomic_DNA"/>
</dbReference>
<comment type="subcellular location">
    <subcellularLocation>
        <location evidence="2">Chromosome</location>
        <location evidence="2">Telomere</location>
    </subcellularLocation>
    <subcellularLocation>
        <location evidence="1">Nucleus</location>
    </subcellularLocation>
</comment>
<evidence type="ECO:0000256" key="8">
    <source>
        <dbReference type="ARBA" id="ARBA00068173"/>
    </source>
</evidence>
<evidence type="ECO:0000256" key="5">
    <source>
        <dbReference type="ARBA" id="ARBA00023125"/>
    </source>
</evidence>
<keyword evidence="6" id="KW-0539">Nucleus</keyword>
<keyword evidence="5" id="KW-0238">DNA-binding</keyword>
<dbReference type="OrthoDB" id="342190at2759"/>
<evidence type="ECO:0000256" key="6">
    <source>
        <dbReference type="ARBA" id="ARBA00023242"/>
    </source>
</evidence>
<dbReference type="FunFam" id="2.40.50.140:FF:000203">
    <property type="entry name" value="TEN1 subunit of CST complex"/>
    <property type="match status" value="1"/>
</dbReference>
<name>A0A8T3DJT3_9TELE</name>
<gene>
    <name evidence="11" type="ORF">AGOR_G00097830</name>
</gene>
<dbReference type="AlphaFoldDB" id="A0A8T3DJT3"/>
<evidence type="ECO:0000313" key="12">
    <source>
        <dbReference type="Proteomes" id="UP000829720"/>
    </source>
</evidence>
<organism evidence="11 12">
    <name type="scientific">Albula goreensis</name>
    <dbReference type="NCBI Taxonomy" id="1534307"/>
    <lineage>
        <taxon>Eukaryota</taxon>
        <taxon>Metazoa</taxon>
        <taxon>Chordata</taxon>
        <taxon>Craniata</taxon>
        <taxon>Vertebrata</taxon>
        <taxon>Euteleostomi</taxon>
        <taxon>Actinopterygii</taxon>
        <taxon>Neopterygii</taxon>
        <taxon>Teleostei</taxon>
        <taxon>Albuliformes</taxon>
        <taxon>Albulidae</taxon>
        <taxon>Albula</taxon>
    </lineage>
</organism>
<dbReference type="GO" id="GO:0032211">
    <property type="term" value="P:negative regulation of telomere maintenance via telomerase"/>
    <property type="evidence" value="ECO:0007669"/>
    <property type="project" value="TreeGrafter"/>
</dbReference>
<dbReference type="GO" id="GO:0003697">
    <property type="term" value="F:single-stranded DNA binding"/>
    <property type="evidence" value="ECO:0007669"/>
    <property type="project" value="InterPro"/>
</dbReference>
<evidence type="ECO:0000256" key="2">
    <source>
        <dbReference type="ARBA" id="ARBA00004574"/>
    </source>
</evidence>
<dbReference type="PANTHER" id="PTHR33905">
    <property type="entry name" value="CST COMPLEX SUBUNIT TEN1"/>
    <property type="match status" value="1"/>
</dbReference>
<dbReference type="GO" id="GO:0042162">
    <property type="term" value="F:telomeric DNA binding"/>
    <property type="evidence" value="ECO:0007669"/>
    <property type="project" value="TreeGrafter"/>
</dbReference>
<sequence>MLPAPGVFYFPWEISSGAVQEGTTVRTFGKLKCYQPADSQAVLSSQHASTQHQVKVHTAFVEPFNPILGAQYIVLGDLESTERDGLMVCARVLNCVDGVDLTLLQSAINEQRKYFHDREGEVNTQ</sequence>
<dbReference type="GO" id="GO:1990879">
    <property type="term" value="C:CST complex"/>
    <property type="evidence" value="ECO:0007669"/>
    <property type="project" value="InterPro"/>
</dbReference>
<keyword evidence="4" id="KW-0779">Telomere</keyword>
<dbReference type="PANTHER" id="PTHR33905:SF1">
    <property type="entry name" value="CST COMPLEX SUBUNIT TEN1"/>
    <property type="match status" value="1"/>
</dbReference>
<evidence type="ECO:0000313" key="11">
    <source>
        <dbReference type="EMBL" id="KAI1896732.1"/>
    </source>
</evidence>
<keyword evidence="12" id="KW-1185">Reference proteome</keyword>
<evidence type="ECO:0000256" key="3">
    <source>
        <dbReference type="ARBA" id="ARBA00022454"/>
    </source>
</evidence>
<dbReference type="GO" id="GO:0010521">
    <property type="term" value="F:telomerase inhibitor activity"/>
    <property type="evidence" value="ECO:0007669"/>
    <property type="project" value="TreeGrafter"/>
</dbReference>
<accession>A0A8T3DJT3</accession>
<reference evidence="11" key="1">
    <citation type="submission" date="2021-01" db="EMBL/GenBank/DDBJ databases">
        <authorList>
            <person name="Zahm M."/>
            <person name="Roques C."/>
            <person name="Cabau C."/>
            <person name="Klopp C."/>
            <person name="Donnadieu C."/>
            <person name="Jouanno E."/>
            <person name="Lampietro C."/>
            <person name="Louis A."/>
            <person name="Herpin A."/>
            <person name="Echchiki A."/>
            <person name="Berthelot C."/>
            <person name="Parey E."/>
            <person name="Roest-Crollius H."/>
            <person name="Braasch I."/>
            <person name="Postlethwait J."/>
            <person name="Bobe J."/>
            <person name="Montfort J."/>
            <person name="Bouchez O."/>
            <person name="Begum T."/>
            <person name="Mejri S."/>
            <person name="Adams A."/>
            <person name="Chen W.-J."/>
            <person name="Guiguen Y."/>
        </authorList>
    </citation>
    <scope>NUCLEOTIDE SEQUENCE</scope>
    <source>
        <tissue evidence="11">Blood</tissue>
    </source>
</reference>
<evidence type="ECO:0000256" key="1">
    <source>
        <dbReference type="ARBA" id="ARBA00004123"/>
    </source>
</evidence>
<dbReference type="Gene3D" id="2.40.50.140">
    <property type="entry name" value="Nucleic acid-binding proteins"/>
    <property type="match status" value="1"/>
</dbReference>
<dbReference type="Proteomes" id="UP000829720">
    <property type="component" value="Unassembled WGS sequence"/>
</dbReference>
<dbReference type="InterPro" id="IPR029146">
    <property type="entry name" value="Ten1_animal_plant"/>
</dbReference>
<evidence type="ECO:0000256" key="9">
    <source>
        <dbReference type="ARBA" id="ARBA00078215"/>
    </source>
</evidence>
<proteinExistence type="inferred from homology"/>
<dbReference type="Pfam" id="PF15490">
    <property type="entry name" value="Ten1_2"/>
    <property type="match status" value="1"/>
</dbReference>